<keyword evidence="3 7" id="KW-0812">Transmembrane</keyword>
<evidence type="ECO:0000256" key="4">
    <source>
        <dbReference type="ARBA" id="ARBA00022989"/>
    </source>
</evidence>
<evidence type="ECO:0000313" key="9">
    <source>
        <dbReference type="Proteomes" id="UP000244803"/>
    </source>
</evidence>
<evidence type="ECO:0000256" key="1">
    <source>
        <dbReference type="ARBA" id="ARBA00004141"/>
    </source>
</evidence>
<feature type="transmembrane region" description="Helical" evidence="7">
    <location>
        <begin position="407"/>
        <end position="428"/>
    </location>
</feature>
<evidence type="ECO:0000256" key="2">
    <source>
        <dbReference type="ARBA" id="ARBA00009310"/>
    </source>
</evidence>
<feature type="compositionally biased region" description="Polar residues" evidence="6">
    <location>
        <begin position="318"/>
        <end position="331"/>
    </location>
</feature>
<proteinExistence type="inferred from homology"/>
<evidence type="ECO:0000256" key="6">
    <source>
        <dbReference type="SAM" id="MobiDB-lite"/>
    </source>
</evidence>
<evidence type="ECO:0000256" key="5">
    <source>
        <dbReference type="ARBA" id="ARBA00023136"/>
    </source>
</evidence>
<dbReference type="AlphaFoldDB" id="A0A976M4W6"/>
<dbReference type="EMBL" id="CP056065">
    <property type="protein sequence ID" value="UKJ88479.2"/>
    <property type="molecule type" value="Genomic_DNA"/>
</dbReference>
<feature type="transmembrane region" description="Helical" evidence="7">
    <location>
        <begin position="470"/>
        <end position="488"/>
    </location>
</feature>
<reference evidence="8" key="1">
    <citation type="submission" date="2022-07" db="EMBL/GenBank/DDBJ databases">
        <title>Evaluation of T. orientalis genome assembly methods using nanopore sequencing and analysis of variation between genomes.</title>
        <authorList>
            <person name="Yam J."/>
            <person name="Micallef M.L."/>
            <person name="Liu M."/>
            <person name="Djordjevic S.P."/>
            <person name="Bogema D.R."/>
            <person name="Jenkins C."/>
        </authorList>
    </citation>
    <scope>NUCLEOTIDE SEQUENCE</scope>
    <source>
        <strain evidence="8">Fish Creek</strain>
    </source>
</reference>
<dbReference type="GO" id="GO:0012505">
    <property type="term" value="C:endomembrane system"/>
    <property type="evidence" value="ECO:0007669"/>
    <property type="project" value="TreeGrafter"/>
</dbReference>
<feature type="transmembrane region" description="Helical" evidence="7">
    <location>
        <begin position="24"/>
        <end position="42"/>
    </location>
</feature>
<feature type="transmembrane region" description="Helical" evidence="7">
    <location>
        <begin position="526"/>
        <end position="545"/>
    </location>
</feature>
<accession>A0A976M4W6</accession>
<feature type="region of interest" description="Disordered" evidence="6">
    <location>
        <begin position="642"/>
        <end position="684"/>
    </location>
</feature>
<dbReference type="PANTHER" id="PTHR21347">
    <property type="entry name" value="CLEFT LIP AND PALATE ASSOCIATED TRANSMEMBRANE PROTEIN-RELATED"/>
    <property type="match status" value="1"/>
</dbReference>
<protein>
    <submittedName>
        <fullName evidence="8">Uncharacterized protein</fullName>
    </submittedName>
</protein>
<keyword evidence="4 7" id="KW-1133">Transmembrane helix</keyword>
<evidence type="ECO:0000256" key="7">
    <source>
        <dbReference type="SAM" id="Phobius"/>
    </source>
</evidence>
<feature type="transmembrane region" description="Helical" evidence="7">
    <location>
        <begin position="551"/>
        <end position="572"/>
    </location>
</feature>
<dbReference type="InterPro" id="IPR008429">
    <property type="entry name" value="CLPTM1"/>
</dbReference>
<gene>
    <name evidence="8" type="ORF">MACJ_000923</name>
</gene>
<organism evidence="8 9">
    <name type="scientific">Theileria orientalis</name>
    <dbReference type="NCBI Taxonomy" id="68886"/>
    <lineage>
        <taxon>Eukaryota</taxon>
        <taxon>Sar</taxon>
        <taxon>Alveolata</taxon>
        <taxon>Apicomplexa</taxon>
        <taxon>Aconoidasida</taxon>
        <taxon>Piroplasmida</taxon>
        <taxon>Theileriidae</taxon>
        <taxon>Theileria</taxon>
    </lineage>
</organism>
<sequence length="684" mass="80173">MVTVVNPATPQNQTPNRPNRQTNWIIQVIFQLIMIRIVYSLFMNSKSNVSVNKTEMFTTFRNYFEQGEVFDIYGVVTNDVRIDFENLDTGQLVYVNENKKYEHKFNNPYEPKKVKIRPNSKFLKDIRENLYLTVFIIPHKSYLSKADVFYKSKFKEGIEGHYIVKTILLTKIKRVKKTSTVHLINTKNSKEEEEEGREKKFFIPRLDINLVYDLKQHALVRNDIYFEHFTKHYEYKLYDPLMHLSQFWVLEEHLVPINSAVNPDSQLKQMNVSLSELLKEADKKLFIDDLVVGTVGSEGSSGGESLLRKKSPEDATGEQVNMSGVEQTRGQGTELDGYYDEEPVYSESGEYESEEAEELELVINYSTCSTLYFMLLNNITTNTSNIWGLDNAKEMDTLKKTILNTNVYYLIFSVMFILLHTVFSVFALKNDIQFWYNNNSMEGLSTITLVVNFVSEVIIALYVYDNEKRSFIILFEILLSLASSFWKLTKAIKVKFIPSYPFFKISSEMTKVEDETREYDKVAIKYMSIILAPCILGYAIYSLYYNKHKSWYSYIISVLAGSVYTFGFIMMTPQLYINYKLKSVEHLPWRALVYKSLNTFVDDVASFLIEMPMLHRLSCFRDDIIFFCYLYQRWKYKVDPNRNKTRKSTDKKKDTPKVEDVTVESEKELSENVTRLRDDPKFKE</sequence>
<feature type="transmembrane region" description="Helical" evidence="7">
    <location>
        <begin position="440"/>
        <end position="464"/>
    </location>
</feature>
<keyword evidence="5 7" id="KW-0472">Membrane</keyword>
<evidence type="ECO:0000256" key="3">
    <source>
        <dbReference type="ARBA" id="ARBA00022692"/>
    </source>
</evidence>
<dbReference type="Pfam" id="PF05602">
    <property type="entry name" value="CLPTM1"/>
    <property type="match status" value="2"/>
</dbReference>
<dbReference type="PANTHER" id="PTHR21347:SF0">
    <property type="entry name" value="LIPID SCRAMBLASE CLPTM1L"/>
    <property type="match status" value="1"/>
</dbReference>
<dbReference type="Proteomes" id="UP000244803">
    <property type="component" value="Chromosome 1"/>
</dbReference>
<name>A0A976M4W6_THEOR</name>
<evidence type="ECO:0000313" key="8">
    <source>
        <dbReference type="EMBL" id="UKJ88479.2"/>
    </source>
</evidence>
<dbReference type="OrthoDB" id="378564at2759"/>
<dbReference type="GO" id="GO:0016020">
    <property type="term" value="C:membrane"/>
    <property type="evidence" value="ECO:0007669"/>
    <property type="project" value="UniProtKB-SubCell"/>
</dbReference>
<comment type="similarity">
    <text evidence="2">Belongs to the CLPTM1 family.</text>
</comment>
<feature type="region of interest" description="Disordered" evidence="6">
    <location>
        <begin position="296"/>
        <end position="337"/>
    </location>
</feature>
<comment type="subcellular location">
    <subcellularLocation>
        <location evidence="1">Membrane</location>
        <topology evidence="1">Multi-pass membrane protein</topology>
    </subcellularLocation>
</comment>